<comment type="catalytic activity">
    <reaction evidence="1 4">
        <text>4-fumarylacetoacetate + H2O = acetoacetate + fumarate + H(+)</text>
        <dbReference type="Rhea" id="RHEA:10244"/>
        <dbReference type="ChEBI" id="CHEBI:13705"/>
        <dbReference type="ChEBI" id="CHEBI:15377"/>
        <dbReference type="ChEBI" id="CHEBI:15378"/>
        <dbReference type="ChEBI" id="CHEBI:18034"/>
        <dbReference type="ChEBI" id="CHEBI:29806"/>
        <dbReference type="EC" id="3.7.1.2"/>
    </reaction>
</comment>
<evidence type="ECO:0000259" key="5">
    <source>
        <dbReference type="Pfam" id="PF01557"/>
    </source>
</evidence>
<keyword evidence="4" id="KW-0585">Phenylalanine catabolism</keyword>
<keyword evidence="4" id="KW-0828">Tyrosine catabolism</keyword>
<dbReference type="Proteomes" id="UP001162483">
    <property type="component" value="Unassembled WGS sequence"/>
</dbReference>
<dbReference type="InterPro" id="IPR011234">
    <property type="entry name" value="Fumarylacetoacetase-like_C"/>
</dbReference>
<dbReference type="SUPFAM" id="SSF56529">
    <property type="entry name" value="FAH"/>
    <property type="match status" value="1"/>
</dbReference>
<sequence length="189" mass="21277">MVLMNDWSARDIQKWEYVPLGPFLSKNFATSISPWVVPMEALMPFVLPNPIQDPVPLPYLQDKSDYTFNINLSVCLQGKLHRLMIVYYRSLWRYMYWTMKQQLAHHTITGCNVRPGDLLASGTISGPDPSSFGSMLELSWRGSKPIDLGNGHTRTFLRDGDTVIITGYCQGESYRVGFGACSGTIHPAV</sequence>
<evidence type="ECO:0000256" key="2">
    <source>
        <dbReference type="ARBA" id="ARBA00010211"/>
    </source>
</evidence>
<name>A0ABN9AJZ0_9NEOB</name>
<feature type="domain" description="Fumarylacetoacetase-like C-terminal" evidence="5">
    <location>
        <begin position="2"/>
        <end position="167"/>
    </location>
</feature>
<evidence type="ECO:0000256" key="3">
    <source>
        <dbReference type="ARBA" id="ARBA00014741"/>
    </source>
</evidence>
<keyword evidence="7" id="KW-1185">Reference proteome</keyword>
<dbReference type="PANTHER" id="PTHR43069:SF2">
    <property type="entry name" value="FUMARYLACETOACETASE"/>
    <property type="match status" value="1"/>
</dbReference>
<dbReference type="InterPro" id="IPR036663">
    <property type="entry name" value="Fumarylacetoacetase_C_sf"/>
</dbReference>
<organism evidence="6 7">
    <name type="scientific">Staurois parvus</name>
    <dbReference type="NCBI Taxonomy" id="386267"/>
    <lineage>
        <taxon>Eukaryota</taxon>
        <taxon>Metazoa</taxon>
        <taxon>Chordata</taxon>
        <taxon>Craniata</taxon>
        <taxon>Vertebrata</taxon>
        <taxon>Euteleostomi</taxon>
        <taxon>Amphibia</taxon>
        <taxon>Batrachia</taxon>
        <taxon>Anura</taxon>
        <taxon>Neobatrachia</taxon>
        <taxon>Ranoidea</taxon>
        <taxon>Ranidae</taxon>
        <taxon>Staurois</taxon>
    </lineage>
</organism>
<proteinExistence type="inferred from homology"/>
<dbReference type="Pfam" id="PF01557">
    <property type="entry name" value="FAA_hydrolase"/>
    <property type="match status" value="1"/>
</dbReference>
<comment type="pathway">
    <text evidence="4">Amino-acid degradation; L-phenylalanine degradation; acetoacetate and fumarate from L-phenylalanine: step 6/6.</text>
</comment>
<comment type="similarity">
    <text evidence="2 4">Belongs to the FAH family.</text>
</comment>
<evidence type="ECO:0000256" key="1">
    <source>
        <dbReference type="ARBA" id="ARBA00000353"/>
    </source>
</evidence>
<dbReference type="Gene3D" id="3.90.850.10">
    <property type="entry name" value="Fumarylacetoacetase-like, C-terminal domain"/>
    <property type="match status" value="1"/>
</dbReference>
<keyword evidence="4" id="KW-0479">Metal-binding</keyword>
<evidence type="ECO:0000256" key="4">
    <source>
        <dbReference type="RuleBase" id="RU366008"/>
    </source>
</evidence>
<dbReference type="InterPro" id="IPR005959">
    <property type="entry name" value="Fumarylacetoacetase"/>
</dbReference>
<keyword evidence="4" id="KW-0460">Magnesium</keyword>
<reference evidence="6" key="1">
    <citation type="submission" date="2023-05" db="EMBL/GenBank/DDBJ databases">
        <authorList>
            <person name="Stuckert A."/>
        </authorList>
    </citation>
    <scope>NUCLEOTIDE SEQUENCE</scope>
</reference>
<dbReference type="PANTHER" id="PTHR43069">
    <property type="entry name" value="FUMARYLACETOACETASE"/>
    <property type="match status" value="1"/>
</dbReference>
<dbReference type="EMBL" id="CATNWA010000314">
    <property type="protein sequence ID" value="CAI9536351.1"/>
    <property type="molecule type" value="Genomic_DNA"/>
</dbReference>
<evidence type="ECO:0000313" key="7">
    <source>
        <dbReference type="Proteomes" id="UP001162483"/>
    </source>
</evidence>
<keyword evidence="4" id="KW-0378">Hydrolase</keyword>
<protein>
    <recommendedName>
        <fullName evidence="3 4">Fumarylacetoacetase</fullName>
        <ecNumber evidence="4">3.7.1.2</ecNumber>
    </recommendedName>
    <alternativeName>
        <fullName evidence="4">Fumarylacetoacetate hydrolase</fullName>
    </alternativeName>
</protein>
<keyword evidence="4" id="KW-0106">Calcium</keyword>
<comment type="cofactor">
    <cofactor evidence="4">
        <name>Mg(2+)</name>
        <dbReference type="ChEBI" id="CHEBI:18420"/>
    </cofactor>
    <cofactor evidence="4">
        <name>Ca(2+)</name>
        <dbReference type="ChEBI" id="CHEBI:29108"/>
    </cofactor>
</comment>
<gene>
    <name evidence="6" type="ORF">SPARVUS_LOCUS1012110</name>
</gene>
<dbReference type="EC" id="3.7.1.2" evidence="4"/>
<accession>A0ABN9AJZ0</accession>
<comment type="caution">
    <text evidence="6">The sequence shown here is derived from an EMBL/GenBank/DDBJ whole genome shotgun (WGS) entry which is preliminary data.</text>
</comment>
<evidence type="ECO:0000313" key="6">
    <source>
        <dbReference type="EMBL" id="CAI9536351.1"/>
    </source>
</evidence>